<accession>A0AA37VVS9</accession>
<dbReference type="InterPro" id="IPR035242">
    <property type="entry name" value="DUF5329"/>
</dbReference>
<comment type="caution">
    <text evidence="2">The sequence shown here is derived from an EMBL/GenBank/DDBJ whole genome shotgun (WGS) entry which is preliminary data.</text>
</comment>
<keyword evidence="1" id="KW-0732">Signal</keyword>
<name>A0AA37VVS9_9GAMM</name>
<protein>
    <recommendedName>
        <fullName evidence="4">DUF5329 domain-containing protein</fullName>
    </recommendedName>
</protein>
<reference evidence="2" key="2">
    <citation type="submission" date="2023-01" db="EMBL/GenBank/DDBJ databases">
        <title>Draft genome sequence of Paraferrimonas sedimenticola strain NBRC 101628.</title>
        <authorList>
            <person name="Sun Q."/>
            <person name="Mori K."/>
        </authorList>
    </citation>
    <scope>NUCLEOTIDE SEQUENCE</scope>
    <source>
        <strain evidence="2">NBRC 101628</strain>
    </source>
</reference>
<dbReference type="RefSeq" id="WP_245837114.1">
    <property type="nucleotide sequence ID" value="NZ_BSNC01000004.1"/>
</dbReference>
<evidence type="ECO:0000313" key="2">
    <source>
        <dbReference type="EMBL" id="GLP96234.1"/>
    </source>
</evidence>
<keyword evidence="3" id="KW-1185">Reference proteome</keyword>
<sequence>MKLQFLTSILLTISVFSVQANTQAEIEHLLDYVRSTDCQYERNGTMHTGAEAVKHIQRKYKHFADDIVTAEDFVRLSATKSMMSGKYYQVHCEGQPTVKSQDWFLIELKNYRLEQTDSPKLN</sequence>
<reference evidence="2" key="1">
    <citation type="journal article" date="2014" name="Int. J. Syst. Evol. Microbiol.">
        <title>Complete genome sequence of Corynebacterium casei LMG S-19264T (=DSM 44701T), isolated from a smear-ripened cheese.</title>
        <authorList>
            <consortium name="US DOE Joint Genome Institute (JGI-PGF)"/>
            <person name="Walter F."/>
            <person name="Albersmeier A."/>
            <person name="Kalinowski J."/>
            <person name="Ruckert C."/>
        </authorList>
    </citation>
    <scope>NUCLEOTIDE SEQUENCE</scope>
    <source>
        <strain evidence="2">NBRC 101628</strain>
    </source>
</reference>
<dbReference type="Pfam" id="PF17263">
    <property type="entry name" value="DUF5329"/>
    <property type="match status" value="1"/>
</dbReference>
<dbReference type="EMBL" id="BSNC01000004">
    <property type="protein sequence ID" value="GLP96234.1"/>
    <property type="molecule type" value="Genomic_DNA"/>
</dbReference>
<evidence type="ECO:0008006" key="4">
    <source>
        <dbReference type="Google" id="ProtNLM"/>
    </source>
</evidence>
<feature type="signal peptide" evidence="1">
    <location>
        <begin position="1"/>
        <end position="20"/>
    </location>
</feature>
<proteinExistence type="predicted"/>
<organism evidence="2 3">
    <name type="scientific">Paraferrimonas sedimenticola</name>
    <dbReference type="NCBI Taxonomy" id="375674"/>
    <lineage>
        <taxon>Bacteria</taxon>
        <taxon>Pseudomonadati</taxon>
        <taxon>Pseudomonadota</taxon>
        <taxon>Gammaproteobacteria</taxon>
        <taxon>Alteromonadales</taxon>
        <taxon>Ferrimonadaceae</taxon>
        <taxon>Paraferrimonas</taxon>
    </lineage>
</organism>
<evidence type="ECO:0000256" key="1">
    <source>
        <dbReference type="SAM" id="SignalP"/>
    </source>
</evidence>
<dbReference type="Proteomes" id="UP001161422">
    <property type="component" value="Unassembled WGS sequence"/>
</dbReference>
<feature type="chain" id="PRO_5041454742" description="DUF5329 domain-containing protein" evidence="1">
    <location>
        <begin position="21"/>
        <end position="122"/>
    </location>
</feature>
<evidence type="ECO:0000313" key="3">
    <source>
        <dbReference type="Proteomes" id="UP001161422"/>
    </source>
</evidence>
<gene>
    <name evidence="2" type="ORF">GCM10007895_15400</name>
</gene>
<dbReference type="AlphaFoldDB" id="A0AA37VVS9"/>